<feature type="transmembrane region" description="Helical" evidence="2">
    <location>
        <begin position="169"/>
        <end position="186"/>
    </location>
</feature>
<feature type="transmembrane region" description="Helical" evidence="2">
    <location>
        <begin position="334"/>
        <end position="355"/>
    </location>
</feature>
<proteinExistence type="predicted"/>
<dbReference type="EMBL" id="JBEYBF010000037">
    <property type="protein sequence ID" value="MEU1956381.1"/>
    <property type="molecule type" value="Genomic_DNA"/>
</dbReference>
<organism evidence="3 4">
    <name type="scientific">Nocardia rhamnosiphila</name>
    <dbReference type="NCBI Taxonomy" id="426716"/>
    <lineage>
        <taxon>Bacteria</taxon>
        <taxon>Bacillati</taxon>
        <taxon>Actinomycetota</taxon>
        <taxon>Actinomycetes</taxon>
        <taxon>Mycobacteriales</taxon>
        <taxon>Nocardiaceae</taxon>
        <taxon>Nocardia</taxon>
    </lineage>
</organism>
<dbReference type="RefSeq" id="WP_356959640.1">
    <property type="nucleotide sequence ID" value="NZ_JBEYBD010000032.1"/>
</dbReference>
<evidence type="ECO:0000313" key="3">
    <source>
        <dbReference type="EMBL" id="MEU1956381.1"/>
    </source>
</evidence>
<keyword evidence="2" id="KW-0472">Membrane</keyword>
<feature type="transmembrane region" description="Helical" evidence="2">
    <location>
        <begin position="198"/>
        <end position="224"/>
    </location>
</feature>
<feature type="transmembrane region" description="Helical" evidence="2">
    <location>
        <begin position="375"/>
        <end position="396"/>
    </location>
</feature>
<feature type="transmembrane region" description="Helical" evidence="2">
    <location>
        <begin position="38"/>
        <end position="66"/>
    </location>
</feature>
<evidence type="ECO:0000256" key="2">
    <source>
        <dbReference type="SAM" id="Phobius"/>
    </source>
</evidence>
<feature type="compositionally biased region" description="Low complexity" evidence="1">
    <location>
        <begin position="489"/>
        <end position="499"/>
    </location>
</feature>
<sequence length="523" mass="54031">MSSPRTSSNHPLRGARRSSARSGDEPGFLSLPPDRARVLLFVAFRPAAFALAVVVVTMLVTLFTAGSDLTGLSGAVAAGWLAVHQVPLLIGSTTVGLLPVLPTALLLWAAAREAVAATDTEPTRAELGWLCGAAVGGPLLITAVCLAVTEDASGSIALQRPNPLTAFGWVLLLHLTAVLCGIAFRCRERLFEGLPYDVIAAAYVAGRAVLRLLAAAAVLVVLALLVNWSRVGETYGSAKGIVDVLGLTLLSLLYLPNAVVAGVGVLVGPGVEFGDASVGVFTVVGGPIPAVPVLAAVPTGPAVLWWAVLLLVPAAVGVYGGVESARVSYDRPGAPWALLAAAGLGSAALTALAALSGGELGNFGRLGLELPVFALAVFAWLAIPGYAGLLFARTFVVSFPTPLMRHPDALFDPDDIDYDEDYYPDEQESARAPAGRALPERRLPELPGDSATDPADRYAGLLDRPRAESPGPEKPLDAELVEDQPRRSAAGAVAAAETAPEIVDAEVVEPDALDGDDGDGRRN</sequence>
<feature type="transmembrane region" description="Helical" evidence="2">
    <location>
        <begin position="303"/>
        <end position="322"/>
    </location>
</feature>
<feature type="compositionally biased region" description="Acidic residues" evidence="1">
    <location>
        <begin position="503"/>
        <end position="517"/>
    </location>
</feature>
<keyword evidence="4" id="KW-1185">Reference proteome</keyword>
<dbReference type="InterPro" id="IPR045931">
    <property type="entry name" value="DUF6350"/>
</dbReference>
<gene>
    <name evidence="3" type="ORF">ABZ510_31610</name>
</gene>
<reference evidence="3 4" key="1">
    <citation type="submission" date="2024-06" db="EMBL/GenBank/DDBJ databases">
        <title>The Natural Products Discovery Center: Release of the First 8490 Sequenced Strains for Exploring Actinobacteria Biosynthetic Diversity.</title>
        <authorList>
            <person name="Kalkreuter E."/>
            <person name="Kautsar S.A."/>
            <person name="Yang D."/>
            <person name="Bader C.D."/>
            <person name="Teijaro C.N."/>
            <person name="Fluegel L."/>
            <person name="Davis C.M."/>
            <person name="Simpson J.R."/>
            <person name="Lauterbach L."/>
            <person name="Steele A.D."/>
            <person name="Gui C."/>
            <person name="Meng S."/>
            <person name="Li G."/>
            <person name="Viehrig K."/>
            <person name="Ye F."/>
            <person name="Su P."/>
            <person name="Kiefer A.F."/>
            <person name="Nichols A."/>
            <person name="Cepeda A.J."/>
            <person name="Yan W."/>
            <person name="Fan B."/>
            <person name="Jiang Y."/>
            <person name="Adhikari A."/>
            <person name="Zheng C.-J."/>
            <person name="Schuster L."/>
            <person name="Cowan T.M."/>
            <person name="Smanski M.J."/>
            <person name="Chevrette M.G."/>
            <person name="De Carvalho L.P.S."/>
            <person name="Shen B."/>
        </authorList>
    </citation>
    <scope>NUCLEOTIDE SEQUENCE [LARGE SCALE GENOMIC DNA]</scope>
    <source>
        <strain evidence="3 4">NPDC019708</strain>
    </source>
</reference>
<feature type="region of interest" description="Disordered" evidence="1">
    <location>
        <begin position="1"/>
        <end position="28"/>
    </location>
</feature>
<accession>A0ABV2WZV6</accession>
<feature type="region of interest" description="Disordered" evidence="1">
    <location>
        <begin position="426"/>
        <end position="523"/>
    </location>
</feature>
<feature type="transmembrane region" description="Helical" evidence="2">
    <location>
        <begin position="244"/>
        <end position="266"/>
    </location>
</feature>
<protein>
    <submittedName>
        <fullName evidence="3">DUF6350 family protein</fullName>
    </submittedName>
</protein>
<feature type="transmembrane region" description="Helical" evidence="2">
    <location>
        <begin position="278"/>
        <end position="297"/>
    </location>
</feature>
<feature type="compositionally biased region" description="Polar residues" evidence="1">
    <location>
        <begin position="1"/>
        <end position="10"/>
    </location>
</feature>
<name>A0ABV2WZV6_9NOCA</name>
<comment type="caution">
    <text evidence="3">The sequence shown here is derived from an EMBL/GenBank/DDBJ whole genome shotgun (WGS) entry which is preliminary data.</text>
</comment>
<keyword evidence="2" id="KW-1133">Transmembrane helix</keyword>
<keyword evidence="2" id="KW-0812">Transmembrane</keyword>
<dbReference type="Proteomes" id="UP001550628">
    <property type="component" value="Unassembled WGS sequence"/>
</dbReference>
<evidence type="ECO:0000313" key="4">
    <source>
        <dbReference type="Proteomes" id="UP001550628"/>
    </source>
</evidence>
<dbReference type="Pfam" id="PF19877">
    <property type="entry name" value="DUF6350"/>
    <property type="match status" value="1"/>
</dbReference>
<evidence type="ECO:0000256" key="1">
    <source>
        <dbReference type="SAM" id="MobiDB-lite"/>
    </source>
</evidence>
<feature type="transmembrane region" description="Helical" evidence="2">
    <location>
        <begin position="129"/>
        <end position="149"/>
    </location>
</feature>
<feature type="transmembrane region" description="Helical" evidence="2">
    <location>
        <begin position="86"/>
        <end position="108"/>
    </location>
</feature>